<feature type="domain" description="Pectinesterase catalytic" evidence="8">
    <location>
        <begin position="20"/>
        <end position="84"/>
    </location>
</feature>
<keyword evidence="6" id="KW-0378">Hydrolase</keyword>
<accession>A0A6A4QUM5</accession>
<dbReference type="PANTHER" id="PTHR31321">
    <property type="entry name" value="ACYL-COA THIOESTER HYDROLASE YBHC-RELATED"/>
    <property type="match status" value="1"/>
</dbReference>
<dbReference type="SUPFAM" id="SSF51126">
    <property type="entry name" value="Pectin lyase-like"/>
    <property type="match status" value="1"/>
</dbReference>
<evidence type="ECO:0000256" key="6">
    <source>
        <dbReference type="ARBA" id="ARBA00022801"/>
    </source>
</evidence>
<keyword evidence="5" id="KW-0134">Cell wall</keyword>
<dbReference type="EC" id="3.1.1.11" evidence="4"/>
<proteinExistence type="inferred from homology"/>
<sequence>MSKVRGGFIFKGGSVVGIGHAYLGRAYVPRGWNSWNFKNHESDFTYVEVECKGSESDRRQRVPWMKNLTNSQLEQFSLSSFINKDNWLSNFL</sequence>
<dbReference type="PANTHER" id="PTHR31321:SF120">
    <property type="entry name" value="PECTINESTERASE 52-RELATED"/>
    <property type="match status" value="1"/>
</dbReference>
<keyword evidence="10" id="KW-1185">Reference proteome</keyword>
<gene>
    <name evidence="9" type="ORF">Lalb_Chr03g0032941</name>
</gene>
<evidence type="ECO:0000256" key="7">
    <source>
        <dbReference type="ARBA" id="ARBA00023085"/>
    </source>
</evidence>
<name>A0A6A4QUM5_LUPAL</name>
<comment type="pathway">
    <text evidence="2">Glycan metabolism; pectin degradation; 2-dehydro-3-deoxy-D-gluconate from pectin: step 1/5.</text>
</comment>
<keyword evidence="5" id="KW-0964">Secreted</keyword>
<comment type="subcellular location">
    <subcellularLocation>
        <location evidence="1">Secreted</location>
        <location evidence="1">Cell wall</location>
    </subcellularLocation>
</comment>
<evidence type="ECO:0000256" key="2">
    <source>
        <dbReference type="ARBA" id="ARBA00005184"/>
    </source>
</evidence>
<evidence type="ECO:0000313" key="10">
    <source>
        <dbReference type="Proteomes" id="UP000447434"/>
    </source>
</evidence>
<comment type="similarity">
    <text evidence="3">Belongs to the pectinesterase family.</text>
</comment>
<dbReference type="GO" id="GO:0030599">
    <property type="term" value="F:pectinesterase activity"/>
    <property type="evidence" value="ECO:0007669"/>
    <property type="project" value="UniProtKB-EC"/>
</dbReference>
<dbReference type="InterPro" id="IPR012334">
    <property type="entry name" value="Pectin_lyas_fold"/>
</dbReference>
<evidence type="ECO:0000256" key="3">
    <source>
        <dbReference type="ARBA" id="ARBA00008891"/>
    </source>
</evidence>
<dbReference type="OrthoDB" id="2019149at2759"/>
<evidence type="ECO:0000259" key="8">
    <source>
        <dbReference type="Pfam" id="PF01095"/>
    </source>
</evidence>
<evidence type="ECO:0000256" key="5">
    <source>
        <dbReference type="ARBA" id="ARBA00022512"/>
    </source>
</evidence>
<dbReference type="Proteomes" id="UP000447434">
    <property type="component" value="Chromosome 3"/>
</dbReference>
<evidence type="ECO:0000313" key="9">
    <source>
        <dbReference type="EMBL" id="KAE9617203.1"/>
    </source>
</evidence>
<dbReference type="Pfam" id="PF01095">
    <property type="entry name" value="Pectinesterase"/>
    <property type="match status" value="1"/>
</dbReference>
<dbReference type="GO" id="GO:0042545">
    <property type="term" value="P:cell wall modification"/>
    <property type="evidence" value="ECO:0007669"/>
    <property type="project" value="InterPro"/>
</dbReference>
<dbReference type="InterPro" id="IPR011050">
    <property type="entry name" value="Pectin_lyase_fold/virulence"/>
</dbReference>
<comment type="caution">
    <text evidence="9">The sequence shown here is derived from an EMBL/GenBank/DDBJ whole genome shotgun (WGS) entry which is preliminary data.</text>
</comment>
<protein>
    <recommendedName>
        <fullName evidence="4">pectinesterase</fullName>
        <ecNumber evidence="4">3.1.1.11</ecNumber>
    </recommendedName>
</protein>
<dbReference type="UniPathway" id="UPA00545">
    <property type="reaction ID" value="UER00823"/>
</dbReference>
<reference evidence="10" key="1">
    <citation type="journal article" date="2020" name="Nat. Commun.">
        <title>Genome sequence of the cluster root forming white lupin.</title>
        <authorList>
            <person name="Hufnagel B."/>
            <person name="Marques A."/>
            <person name="Soriano A."/>
            <person name="Marques L."/>
            <person name="Divol F."/>
            <person name="Doumas P."/>
            <person name="Sallet E."/>
            <person name="Mancinotti D."/>
            <person name="Carrere S."/>
            <person name="Marande W."/>
            <person name="Arribat S."/>
            <person name="Keller J."/>
            <person name="Huneau C."/>
            <person name="Blein T."/>
            <person name="Aime D."/>
            <person name="Laguerre M."/>
            <person name="Taylor J."/>
            <person name="Schubert V."/>
            <person name="Nelson M."/>
            <person name="Geu-Flores F."/>
            <person name="Crespi M."/>
            <person name="Gallardo-Guerrero K."/>
            <person name="Delaux P.-M."/>
            <person name="Salse J."/>
            <person name="Berges H."/>
            <person name="Guyot R."/>
            <person name="Gouzy J."/>
            <person name="Peret B."/>
        </authorList>
    </citation>
    <scope>NUCLEOTIDE SEQUENCE [LARGE SCALE GENOMIC DNA]</scope>
    <source>
        <strain evidence="10">cv. Amiga</strain>
    </source>
</reference>
<dbReference type="InterPro" id="IPR000070">
    <property type="entry name" value="Pectinesterase_cat"/>
</dbReference>
<evidence type="ECO:0000256" key="4">
    <source>
        <dbReference type="ARBA" id="ARBA00013229"/>
    </source>
</evidence>
<evidence type="ECO:0000256" key="1">
    <source>
        <dbReference type="ARBA" id="ARBA00004191"/>
    </source>
</evidence>
<organism evidence="9 10">
    <name type="scientific">Lupinus albus</name>
    <name type="common">White lupine</name>
    <name type="synonym">Lupinus termis</name>
    <dbReference type="NCBI Taxonomy" id="3870"/>
    <lineage>
        <taxon>Eukaryota</taxon>
        <taxon>Viridiplantae</taxon>
        <taxon>Streptophyta</taxon>
        <taxon>Embryophyta</taxon>
        <taxon>Tracheophyta</taxon>
        <taxon>Spermatophyta</taxon>
        <taxon>Magnoliopsida</taxon>
        <taxon>eudicotyledons</taxon>
        <taxon>Gunneridae</taxon>
        <taxon>Pentapetalae</taxon>
        <taxon>rosids</taxon>
        <taxon>fabids</taxon>
        <taxon>Fabales</taxon>
        <taxon>Fabaceae</taxon>
        <taxon>Papilionoideae</taxon>
        <taxon>50 kb inversion clade</taxon>
        <taxon>genistoids sensu lato</taxon>
        <taxon>core genistoids</taxon>
        <taxon>Genisteae</taxon>
        <taxon>Lupinus</taxon>
    </lineage>
</organism>
<dbReference type="AlphaFoldDB" id="A0A6A4QUM5"/>
<keyword evidence="7" id="KW-0063">Aspartyl esterase</keyword>
<dbReference type="EMBL" id="WOCE01000003">
    <property type="protein sequence ID" value="KAE9617203.1"/>
    <property type="molecule type" value="Genomic_DNA"/>
</dbReference>
<dbReference type="Gene3D" id="2.160.20.10">
    <property type="entry name" value="Single-stranded right-handed beta-helix, Pectin lyase-like"/>
    <property type="match status" value="1"/>
</dbReference>
<dbReference type="GO" id="GO:0045490">
    <property type="term" value="P:pectin catabolic process"/>
    <property type="evidence" value="ECO:0007669"/>
    <property type="project" value="UniProtKB-UniPathway"/>
</dbReference>